<feature type="region of interest" description="Disordered" evidence="5">
    <location>
        <begin position="122"/>
        <end position="151"/>
    </location>
</feature>
<dbReference type="InterPro" id="IPR006127">
    <property type="entry name" value="ZnuA-like"/>
</dbReference>
<dbReference type="RefSeq" id="WP_075977985.1">
    <property type="nucleotide sequence ID" value="NZ_MKQR01000028.1"/>
</dbReference>
<name>A0A1Q9LCP0_9PSEU</name>
<dbReference type="PROSITE" id="PS51257">
    <property type="entry name" value="PROKAR_LIPOPROTEIN"/>
    <property type="match status" value="1"/>
</dbReference>
<comment type="subcellular location">
    <subcellularLocation>
        <location evidence="1">Cell envelope</location>
    </subcellularLocation>
</comment>
<gene>
    <name evidence="7" type="ORF">BJP25_01745</name>
</gene>
<evidence type="ECO:0000313" key="8">
    <source>
        <dbReference type="Proteomes" id="UP000186040"/>
    </source>
</evidence>
<reference evidence="7 8" key="1">
    <citation type="submission" date="2016-10" db="EMBL/GenBank/DDBJ databases">
        <title>The Draft Genome Sequence of Actinokineospora bangkokensis 44EHWT reveals the biosynthetic pathway of antifungal compounds Thailandins with unusual extender unit butylmalonyl-CoA.</title>
        <authorList>
            <person name="Greule A."/>
            <person name="Intra B."/>
            <person name="Flemming S."/>
            <person name="Rommel M.G."/>
            <person name="Panbangred W."/>
            <person name="Bechthold A."/>
        </authorList>
    </citation>
    <scope>NUCLEOTIDE SEQUENCE [LARGE SCALE GENOMIC DNA]</scope>
    <source>
        <strain evidence="7 8">44EHW</strain>
    </source>
</reference>
<protein>
    <submittedName>
        <fullName evidence="7">Metal ABC transporter substrate-binding protein</fullName>
    </submittedName>
</protein>
<dbReference type="PANTHER" id="PTHR42953:SF1">
    <property type="entry name" value="METAL-BINDING PROTEIN HI_0362-RELATED"/>
    <property type="match status" value="1"/>
</dbReference>
<dbReference type="GO" id="GO:0030313">
    <property type="term" value="C:cell envelope"/>
    <property type="evidence" value="ECO:0007669"/>
    <property type="project" value="UniProtKB-SubCell"/>
</dbReference>
<keyword evidence="3" id="KW-0479">Metal-binding</keyword>
<accession>A0A1Q9LCP0</accession>
<evidence type="ECO:0000256" key="6">
    <source>
        <dbReference type="SAM" id="SignalP"/>
    </source>
</evidence>
<feature type="compositionally biased region" description="Basic and acidic residues" evidence="5">
    <location>
        <begin position="142"/>
        <end position="151"/>
    </location>
</feature>
<organism evidence="7 8">
    <name type="scientific">Actinokineospora bangkokensis</name>
    <dbReference type="NCBI Taxonomy" id="1193682"/>
    <lineage>
        <taxon>Bacteria</taxon>
        <taxon>Bacillati</taxon>
        <taxon>Actinomycetota</taxon>
        <taxon>Actinomycetes</taxon>
        <taxon>Pseudonocardiales</taxon>
        <taxon>Pseudonocardiaceae</taxon>
        <taxon>Actinokineospora</taxon>
    </lineage>
</organism>
<proteinExistence type="predicted"/>
<dbReference type="Proteomes" id="UP000186040">
    <property type="component" value="Unassembled WGS sequence"/>
</dbReference>
<keyword evidence="2" id="KW-0813">Transport</keyword>
<dbReference type="Pfam" id="PF01297">
    <property type="entry name" value="ZnuA"/>
    <property type="match status" value="1"/>
</dbReference>
<evidence type="ECO:0000256" key="4">
    <source>
        <dbReference type="ARBA" id="ARBA00022729"/>
    </source>
</evidence>
<sequence>MRRPSPRSATTALGLAAVTLASVTACGGSQGSAAADGPVVVVASTNVWASVAQAVGGDAITVNALLSDPGADPHGYEAKPADATKFTDAKVVISNGGGYDDFVDGLADNAKDARRIVAFDLSGKGGDHDHGESAAASSGEAGHAEDGHGHDHAVNEHVWYDFATVGKVADELATDLGELVPARKDEFATKAATFRDGLTQLTTKAEAIGKAKPGAKVLATEPVAGYLLETAGLTDATPEEFSEAIEEETDPPAAAVAEVNTLVGSKQVAAVVYNGQTETPVTKQLKEKAAAAGVPVVAVTETLPEGATGYLDWMTKQVDSLAGAVSGT</sequence>
<feature type="chain" id="PRO_5039559292" evidence="6">
    <location>
        <begin position="28"/>
        <end position="328"/>
    </location>
</feature>
<keyword evidence="8" id="KW-1185">Reference proteome</keyword>
<keyword evidence="4 6" id="KW-0732">Signal</keyword>
<dbReference type="AlphaFoldDB" id="A0A1Q9LCP0"/>
<dbReference type="EMBL" id="MKQR01000028">
    <property type="protein sequence ID" value="OLR89775.1"/>
    <property type="molecule type" value="Genomic_DNA"/>
</dbReference>
<feature type="signal peptide" evidence="6">
    <location>
        <begin position="1"/>
        <end position="27"/>
    </location>
</feature>
<dbReference type="GO" id="GO:0046872">
    <property type="term" value="F:metal ion binding"/>
    <property type="evidence" value="ECO:0007669"/>
    <property type="project" value="UniProtKB-KW"/>
</dbReference>
<dbReference type="OrthoDB" id="5296019at2"/>
<dbReference type="Gene3D" id="3.40.50.1980">
    <property type="entry name" value="Nitrogenase molybdenum iron protein domain"/>
    <property type="match status" value="2"/>
</dbReference>
<dbReference type="PANTHER" id="PTHR42953">
    <property type="entry name" value="HIGH-AFFINITY ZINC UPTAKE SYSTEM PROTEIN ZNUA-RELATED"/>
    <property type="match status" value="1"/>
</dbReference>
<dbReference type="InterPro" id="IPR050492">
    <property type="entry name" value="Bact_metal-bind_prot9"/>
</dbReference>
<evidence type="ECO:0000256" key="3">
    <source>
        <dbReference type="ARBA" id="ARBA00022723"/>
    </source>
</evidence>
<evidence type="ECO:0000256" key="5">
    <source>
        <dbReference type="SAM" id="MobiDB-lite"/>
    </source>
</evidence>
<dbReference type="GO" id="GO:0030001">
    <property type="term" value="P:metal ion transport"/>
    <property type="evidence" value="ECO:0007669"/>
    <property type="project" value="InterPro"/>
</dbReference>
<comment type="caution">
    <text evidence="7">The sequence shown here is derived from an EMBL/GenBank/DDBJ whole genome shotgun (WGS) entry which is preliminary data.</text>
</comment>
<dbReference type="STRING" id="1193682.BJP25_01745"/>
<evidence type="ECO:0000256" key="2">
    <source>
        <dbReference type="ARBA" id="ARBA00022448"/>
    </source>
</evidence>
<evidence type="ECO:0000256" key="1">
    <source>
        <dbReference type="ARBA" id="ARBA00004196"/>
    </source>
</evidence>
<dbReference type="SUPFAM" id="SSF53807">
    <property type="entry name" value="Helical backbone' metal receptor"/>
    <property type="match status" value="1"/>
</dbReference>
<evidence type="ECO:0000313" key="7">
    <source>
        <dbReference type="EMBL" id="OLR89775.1"/>
    </source>
</evidence>